<evidence type="ECO:0000313" key="1">
    <source>
        <dbReference type="EMBL" id="QFS44296.1"/>
    </source>
</evidence>
<gene>
    <name evidence="1" type="ORF">GXM_01769</name>
</gene>
<keyword evidence="2" id="KW-1185">Reference proteome</keyword>
<name>A0A5P8VVZ0_9NOSO</name>
<protein>
    <submittedName>
        <fullName evidence="1">Uncharacterized protein</fullName>
    </submittedName>
</protein>
<proteinExistence type="predicted"/>
<sequence>MPASSIDIVKDAAITGRVKVAKDKTTVEAIADLIKRLFI</sequence>
<dbReference type="AlphaFoldDB" id="A0A5P8VVZ0"/>
<organism evidence="1 2">
    <name type="scientific">Nostoc sphaeroides CCNUC1</name>
    <dbReference type="NCBI Taxonomy" id="2653204"/>
    <lineage>
        <taxon>Bacteria</taxon>
        <taxon>Bacillati</taxon>
        <taxon>Cyanobacteriota</taxon>
        <taxon>Cyanophyceae</taxon>
        <taxon>Nostocales</taxon>
        <taxon>Nostocaceae</taxon>
        <taxon>Nostoc</taxon>
    </lineage>
</organism>
<reference evidence="1 2" key="1">
    <citation type="submission" date="2019-10" db="EMBL/GenBank/DDBJ databases">
        <title>Genomic and transcriptomic insights into the perfect genentic adaptation of a filamentous nitrogen-fixing cyanobacterium to rice fields.</title>
        <authorList>
            <person name="Chen Z."/>
        </authorList>
    </citation>
    <scope>NUCLEOTIDE SEQUENCE [LARGE SCALE GENOMIC DNA]</scope>
    <source>
        <strain evidence="1">CCNUC1</strain>
    </source>
</reference>
<dbReference type="Proteomes" id="UP000326678">
    <property type="component" value="Chromosome Gxm1"/>
</dbReference>
<evidence type="ECO:0000313" key="2">
    <source>
        <dbReference type="Proteomes" id="UP000326678"/>
    </source>
</evidence>
<dbReference type="EMBL" id="CP045226">
    <property type="protein sequence ID" value="QFS44296.1"/>
    <property type="molecule type" value="Genomic_DNA"/>
</dbReference>
<dbReference type="KEGG" id="nsh:GXM_01769"/>
<accession>A0A5P8VVZ0</accession>